<dbReference type="PANTHER" id="PTHR45788:SF4">
    <property type="entry name" value="TRICARBOXYLATE TRANSPORT PROTEIN, MITOCHONDRIAL"/>
    <property type="match status" value="1"/>
</dbReference>
<comment type="similarity">
    <text evidence="2 11">Belongs to the mitochondrial carrier (TC 2.A.29) family.</text>
</comment>
<feature type="repeat" description="Solcar" evidence="10">
    <location>
        <begin position="107"/>
        <end position="192"/>
    </location>
</feature>
<evidence type="ECO:0000256" key="1">
    <source>
        <dbReference type="ARBA" id="ARBA00004225"/>
    </source>
</evidence>
<evidence type="ECO:0000256" key="4">
    <source>
        <dbReference type="ARBA" id="ARBA00022692"/>
    </source>
</evidence>
<keyword evidence="6" id="KW-0999">Mitochondrion inner membrane</keyword>
<dbReference type="SUPFAM" id="SSF103506">
    <property type="entry name" value="Mitochondrial carrier"/>
    <property type="match status" value="1"/>
</dbReference>
<keyword evidence="7" id="KW-1133">Transmembrane helix</keyword>
<feature type="repeat" description="Solcar" evidence="10">
    <location>
        <begin position="202"/>
        <end position="288"/>
    </location>
</feature>
<dbReference type="InterPro" id="IPR023395">
    <property type="entry name" value="MCP_dom_sf"/>
</dbReference>
<proteinExistence type="inferred from homology"/>
<dbReference type="OrthoDB" id="44467at2759"/>
<keyword evidence="5" id="KW-0677">Repeat</keyword>
<evidence type="ECO:0000256" key="5">
    <source>
        <dbReference type="ARBA" id="ARBA00022737"/>
    </source>
</evidence>
<dbReference type="Gene3D" id="1.50.40.10">
    <property type="entry name" value="Mitochondrial carrier domain"/>
    <property type="match status" value="1"/>
</dbReference>
<evidence type="ECO:0000313" key="12">
    <source>
        <dbReference type="EMBL" id="KAF2193956.1"/>
    </source>
</evidence>
<dbReference type="PANTHER" id="PTHR45788">
    <property type="entry name" value="SUCCINATE/FUMARATE MITOCHONDRIAL TRANSPORTER-RELATED"/>
    <property type="match status" value="1"/>
</dbReference>
<evidence type="ECO:0000256" key="6">
    <source>
        <dbReference type="ARBA" id="ARBA00022792"/>
    </source>
</evidence>
<keyword evidence="13" id="KW-1185">Reference proteome</keyword>
<keyword evidence="8" id="KW-0496">Mitochondrion</keyword>
<dbReference type="InterPro" id="IPR018108">
    <property type="entry name" value="MCP_transmembrane"/>
</dbReference>
<dbReference type="EMBL" id="ML994612">
    <property type="protein sequence ID" value="KAF2193956.1"/>
    <property type="molecule type" value="Genomic_DNA"/>
</dbReference>
<dbReference type="PROSITE" id="PS50920">
    <property type="entry name" value="SOLCAR"/>
    <property type="match status" value="3"/>
</dbReference>
<dbReference type="InterPro" id="IPR049563">
    <property type="entry name" value="TXTP-like"/>
</dbReference>
<dbReference type="GO" id="GO:0031966">
    <property type="term" value="C:mitochondrial membrane"/>
    <property type="evidence" value="ECO:0007669"/>
    <property type="project" value="UniProtKB-SubCell"/>
</dbReference>
<dbReference type="Proteomes" id="UP000800200">
    <property type="component" value="Unassembled WGS sequence"/>
</dbReference>
<evidence type="ECO:0000256" key="3">
    <source>
        <dbReference type="ARBA" id="ARBA00022448"/>
    </source>
</evidence>
<keyword evidence="3 11" id="KW-0813">Transport</keyword>
<organism evidence="12 13">
    <name type="scientific">Zopfia rhizophila CBS 207.26</name>
    <dbReference type="NCBI Taxonomy" id="1314779"/>
    <lineage>
        <taxon>Eukaryota</taxon>
        <taxon>Fungi</taxon>
        <taxon>Dikarya</taxon>
        <taxon>Ascomycota</taxon>
        <taxon>Pezizomycotina</taxon>
        <taxon>Dothideomycetes</taxon>
        <taxon>Dothideomycetes incertae sedis</taxon>
        <taxon>Zopfiaceae</taxon>
        <taxon>Zopfia</taxon>
    </lineage>
</organism>
<evidence type="ECO:0000256" key="11">
    <source>
        <dbReference type="RuleBase" id="RU000488"/>
    </source>
</evidence>
<evidence type="ECO:0000256" key="8">
    <source>
        <dbReference type="ARBA" id="ARBA00023128"/>
    </source>
</evidence>
<feature type="repeat" description="Solcar" evidence="10">
    <location>
        <begin position="8"/>
        <end position="95"/>
    </location>
</feature>
<dbReference type="GO" id="GO:0071913">
    <property type="term" value="F:citrate secondary active transmembrane transporter activity"/>
    <property type="evidence" value="ECO:0007669"/>
    <property type="project" value="TreeGrafter"/>
</dbReference>
<name>A0A6A6EVP9_9PEZI</name>
<gene>
    <name evidence="12" type="ORF">K469DRAFT_727426</name>
</gene>
<evidence type="ECO:0000256" key="7">
    <source>
        <dbReference type="ARBA" id="ARBA00022989"/>
    </source>
</evidence>
<dbReference type="AlphaFoldDB" id="A0A6A6EVP9"/>
<accession>A0A6A6EVP9</accession>
<keyword evidence="9 10" id="KW-0472">Membrane</keyword>
<evidence type="ECO:0000256" key="10">
    <source>
        <dbReference type="PROSITE-ProRule" id="PRU00282"/>
    </source>
</evidence>
<evidence type="ECO:0000313" key="13">
    <source>
        <dbReference type="Proteomes" id="UP000800200"/>
    </source>
</evidence>
<keyword evidence="4 10" id="KW-0812">Transmembrane</keyword>
<protein>
    <submittedName>
        <fullName evidence="12">Mitochondrial carrier</fullName>
    </submittedName>
</protein>
<evidence type="ECO:0000256" key="9">
    <source>
        <dbReference type="ARBA" id="ARBA00023136"/>
    </source>
</evidence>
<evidence type="ECO:0000256" key="2">
    <source>
        <dbReference type="ARBA" id="ARBA00006375"/>
    </source>
</evidence>
<dbReference type="Pfam" id="PF00153">
    <property type="entry name" value="Mito_carr"/>
    <property type="match status" value="3"/>
</dbReference>
<comment type="subcellular location">
    <subcellularLocation>
        <location evidence="1">Mitochondrion membrane</location>
        <topology evidence="1">Multi-pass membrane protein</topology>
    </subcellularLocation>
</comment>
<sequence length="307" mass="32861">MSTKQSTVTPIQSILAGAAAGGIESLATYPTEYVKTRQQLVWGTNTAAQSPVRILFTTIRQYGVSRLYTGGAAFCISNASKSGVRFLTFDLVRSRLPKDSAGKVSVMGNLVSGIAAGVAESVAVVTPGETMKTKMIDDRAGPQMYRSTSHAIKTILMTEGPFGFYRGLLPVTLKQSANAMVRFTSYNYLSGILTPLLSAYGAGGSVSAIAGALAKVLTVYYTMLFDNIKTQLQSIEGKRIYSGPWECASKLVANGGLRMLWKGTAPRLVRLSVSGAITFSVYDQVVRWTAALSPAAAQPREWESNIL</sequence>
<dbReference type="GO" id="GO:0006843">
    <property type="term" value="P:mitochondrial citrate transmembrane transport"/>
    <property type="evidence" value="ECO:0007669"/>
    <property type="project" value="TreeGrafter"/>
</dbReference>
<reference evidence="12" key="1">
    <citation type="journal article" date="2020" name="Stud. Mycol.">
        <title>101 Dothideomycetes genomes: a test case for predicting lifestyles and emergence of pathogens.</title>
        <authorList>
            <person name="Haridas S."/>
            <person name="Albert R."/>
            <person name="Binder M."/>
            <person name="Bloem J."/>
            <person name="Labutti K."/>
            <person name="Salamov A."/>
            <person name="Andreopoulos B."/>
            <person name="Baker S."/>
            <person name="Barry K."/>
            <person name="Bills G."/>
            <person name="Bluhm B."/>
            <person name="Cannon C."/>
            <person name="Castanera R."/>
            <person name="Culley D."/>
            <person name="Daum C."/>
            <person name="Ezra D."/>
            <person name="Gonzalez J."/>
            <person name="Henrissat B."/>
            <person name="Kuo A."/>
            <person name="Liang C."/>
            <person name="Lipzen A."/>
            <person name="Lutzoni F."/>
            <person name="Magnuson J."/>
            <person name="Mondo S."/>
            <person name="Nolan M."/>
            <person name="Ohm R."/>
            <person name="Pangilinan J."/>
            <person name="Park H.-J."/>
            <person name="Ramirez L."/>
            <person name="Alfaro M."/>
            <person name="Sun H."/>
            <person name="Tritt A."/>
            <person name="Yoshinaga Y."/>
            <person name="Zwiers L.-H."/>
            <person name="Turgeon B."/>
            <person name="Goodwin S."/>
            <person name="Spatafora J."/>
            <person name="Crous P."/>
            <person name="Grigoriev I."/>
        </authorList>
    </citation>
    <scope>NUCLEOTIDE SEQUENCE</scope>
    <source>
        <strain evidence="12">CBS 207.26</strain>
    </source>
</reference>